<name>A0AB34P7N5_9XANT</name>
<dbReference type="Proteomes" id="UP000029879">
    <property type="component" value="Unassembled WGS sequence"/>
</dbReference>
<evidence type="ECO:0000313" key="2">
    <source>
        <dbReference type="Proteomes" id="UP000029879"/>
    </source>
</evidence>
<dbReference type="SUPFAM" id="SSF102588">
    <property type="entry name" value="LmbE-like"/>
    <property type="match status" value="1"/>
</dbReference>
<dbReference type="Gene3D" id="3.40.50.10320">
    <property type="entry name" value="LmbE-like"/>
    <property type="match status" value="1"/>
</dbReference>
<accession>A0AB34P7N5</accession>
<dbReference type="InterPro" id="IPR024078">
    <property type="entry name" value="LmbE-like_dom_sf"/>
</dbReference>
<comment type="caution">
    <text evidence="1">The sequence shown here is derived from an EMBL/GenBank/DDBJ whole genome shotgun (WGS) entry which is preliminary data.</text>
</comment>
<gene>
    <name evidence="1" type="ORF">NC00_11740</name>
</gene>
<dbReference type="AlphaFoldDB" id="A0AB34P7N5"/>
<dbReference type="EMBL" id="JRQI01000037">
    <property type="protein sequence ID" value="KGK57575.1"/>
    <property type="molecule type" value="Genomic_DNA"/>
</dbReference>
<proteinExistence type="predicted"/>
<dbReference type="PANTHER" id="PTHR12993:SF29">
    <property type="entry name" value="BLR3841 PROTEIN"/>
    <property type="match status" value="1"/>
</dbReference>
<organism evidence="1 2">
    <name type="scientific">Xanthomonas cannabis pv. phaseoli</name>
    <dbReference type="NCBI Taxonomy" id="1885902"/>
    <lineage>
        <taxon>Bacteria</taxon>
        <taxon>Pseudomonadati</taxon>
        <taxon>Pseudomonadota</taxon>
        <taxon>Gammaproteobacteria</taxon>
        <taxon>Lysobacterales</taxon>
        <taxon>Lysobacteraceae</taxon>
        <taxon>Xanthomonas</taxon>
    </lineage>
</organism>
<reference evidence="1 2" key="1">
    <citation type="submission" date="2014-10" db="EMBL/GenBank/DDBJ databases">
        <title>Genome sequence of a Xanthomonas strain that is pathogenic on beans.</title>
        <authorList>
            <person name="Aritua V."/>
            <person name="Sapp M."/>
            <person name="Harrison J."/>
            <person name="Smith J."/>
            <person name="Studholme D."/>
        </authorList>
    </citation>
    <scope>NUCLEOTIDE SEQUENCE [LARGE SCALE GENOMIC DNA]</scope>
    <source>
        <strain evidence="1 2">Nyagatare</strain>
    </source>
</reference>
<dbReference type="Pfam" id="PF02585">
    <property type="entry name" value="PIG-L"/>
    <property type="match status" value="1"/>
</dbReference>
<dbReference type="InterPro" id="IPR003737">
    <property type="entry name" value="GlcNAc_PI_deacetylase-related"/>
</dbReference>
<dbReference type="GO" id="GO:0016811">
    <property type="term" value="F:hydrolase activity, acting on carbon-nitrogen (but not peptide) bonds, in linear amides"/>
    <property type="evidence" value="ECO:0007669"/>
    <property type="project" value="TreeGrafter"/>
</dbReference>
<protein>
    <submittedName>
        <fullName evidence="1">N-acetylglucosaminylphosphatidylinositol deacetylase</fullName>
    </submittedName>
</protein>
<dbReference type="RefSeq" id="WP_047695483.1">
    <property type="nucleotide sequence ID" value="NZ_KN265489.1"/>
</dbReference>
<sequence>MGSLRGGHIEGQGISEARWLASCKLATLPRIRLNQLIGSAARLVVVSPHPDDEVLGCGGLLAMAAADGMDIVIVSVTDGEAAYPGEAAWPPPRLAAARREELHEALACLGIDPANVMRIEVGDGQVRAHGDVLAGRLAALIRPTDAVFVTYAGDGHPDHEACADAAIGVAAACGARLVQYPVWAWHWDDPENSTMLASATRLALTDTVRAAKARALAAFKTQTGEVVPRLADPILPEWALARFRRDFEVYIA</sequence>
<dbReference type="PANTHER" id="PTHR12993">
    <property type="entry name" value="N-ACETYLGLUCOSAMINYL-PHOSPHATIDYLINOSITOL DE-N-ACETYLASE-RELATED"/>
    <property type="match status" value="1"/>
</dbReference>
<evidence type="ECO:0000313" key="1">
    <source>
        <dbReference type="EMBL" id="KGK57575.1"/>
    </source>
</evidence>